<gene>
    <name evidence="1" type="ORF">MKO06_16095</name>
</gene>
<accession>A0A9X2KZW8</accession>
<comment type="caution">
    <text evidence="1">The sequence shown here is derived from an EMBL/GenBank/DDBJ whole genome shotgun (WGS) entry which is preliminary data.</text>
</comment>
<reference evidence="1" key="1">
    <citation type="submission" date="2022-07" db="EMBL/GenBank/DDBJ databases">
        <title>Gramela sediminis sp. nov., isolated from deep-sea sediment of the Indian Ocean.</title>
        <authorList>
            <person name="Shi H."/>
        </authorList>
    </citation>
    <scope>NUCLEOTIDE SEQUENCE</scope>
    <source>
        <strain evidence="1">GC03-9</strain>
    </source>
</reference>
<evidence type="ECO:0000313" key="2">
    <source>
        <dbReference type="Proteomes" id="UP001155280"/>
    </source>
</evidence>
<dbReference type="RefSeq" id="WP_241552289.1">
    <property type="nucleotide sequence ID" value="NZ_JANCNS010000003.1"/>
</dbReference>
<evidence type="ECO:0000313" key="1">
    <source>
        <dbReference type="EMBL" id="MCP9201433.1"/>
    </source>
</evidence>
<dbReference type="GO" id="GO:0004180">
    <property type="term" value="F:carboxypeptidase activity"/>
    <property type="evidence" value="ECO:0007669"/>
    <property type="project" value="UniProtKB-KW"/>
</dbReference>
<proteinExistence type="predicted"/>
<keyword evidence="1" id="KW-0121">Carboxypeptidase</keyword>
<keyword evidence="1" id="KW-0378">Hydrolase</keyword>
<dbReference type="AlphaFoldDB" id="A0A9X2KZW8"/>
<dbReference type="EMBL" id="JANCNS010000003">
    <property type="protein sequence ID" value="MCP9201433.1"/>
    <property type="molecule type" value="Genomic_DNA"/>
</dbReference>
<name>A0A9X2KZW8_9FLAO</name>
<dbReference type="Pfam" id="PF13715">
    <property type="entry name" value="CarbopepD_reg_2"/>
    <property type="match status" value="1"/>
</dbReference>
<sequence length="285" mass="32576">MKIIIENSSKLNSTIKNTILNRNLVILLFLFTGLTGFAQDAVLLQGKIEAANNDLEKIHVINMNLEQGSVTNKNGEFDLRVRLNDTLYFSSVQFENRSVVVNTEMFKNGKLEVELSERMNELAEVVIDDINLSGYLANDIAKISTEKFQRNYRLQSDLGAVIARDRELNPYEQAFAGGGVRFDILARKLADKLSEDKKQQPVFSKKDIMDKSLQLVGYQFFEKQLGLTENEVSNFLYFCSEDRPKFKNIVLNNNALVLIEYFETRIEEFRDRRGKLLNQGGQIPG</sequence>
<dbReference type="Proteomes" id="UP001155280">
    <property type="component" value="Unassembled WGS sequence"/>
</dbReference>
<keyword evidence="2" id="KW-1185">Reference proteome</keyword>
<organism evidence="1 2">
    <name type="scientific">Christiangramia oceanisediminis</name>
    <dbReference type="NCBI Taxonomy" id="2920386"/>
    <lineage>
        <taxon>Bacteria</taxon>
        <taxon>Pseudomonadati</taxon>
        <taxon>Bacteroidota</taxon>
        <taxon>Flavobacteriia</taxon>
        <taxon>Flavobacteriales</taxon>
        <taxon>Flavobacteriaceae</taxon>
        <taxon>Christiangramia</taxon>
    </lineage>
</organism>
<keyword evidence="1" id="KW-0645">Protease</keyword>
<protein>
    <submittedName>
        <fullName evidence="1">Carboxypeptidase-like regulatory domain-containing protein</fullName>
    </submittedName>
</protein>